<dbReference type="PROSITE" id="PS50089">
    <property type="entry name" value="ZF_RING_2"/>
    <property type="match status" value="1"/>
</dbReference>
<evidence type="ECO:0000256" key="10">
    <source>
        <dbReference type="ARBA" id="ARBA00022786"/>
    </source>
</evidence>
<evidence type="ECO:0000259" key="17">
    <source>
        <dbReference type="PROSITE" id="PS50089"/>
    </source>
</evidence>
<dbReference type="EMBL" id="NKXS01006031">
    <property type="protein sequence ID" value="PIN02174.1"/>
    <property type="molecule type" value="Genomic_DNA"/>
</dbReference>
<organism evidence="18 19">
    <name type="scientific">Handroanthus impetiginosus</name>
    <dbReference type="NCBI Taxonomy" id="429701"/>
    <lineage>
        <taxon>Eukaryota</taxon>
        <taxon>Viridiplantae</taxon>
        <taxon>Streptophyta</taxon>
        <taxon>Embryophyta</taxon>
        <taxon>Tracheophyta</taxon>
        <taxon>Spermatophyta</taxon>
        <taxon>Magnoliopsida</taxon>
        <taxon>eudicotyledons</taxon>
        <taxon>Gunneridae</taxon>
        <taxon>Pentapetalae</taxon>
        <taxon>asterids</taxon>
        <taxon>lamiids</taxon>
        <taxon>Lamiales</taxon>
        <taxon>Bignoniaceae</taxon>
        <taxon>Crescentiina</taxon>
        <taxon>Tabebuia alliance</taxon>
        <taxon>Handroanthus</taxon>
    </lineage>
</organism>
<evidence type="ECO:0000256" key="15">
    <source>
        <dbReference type="PROSITE-ProRule" id="PRU00175"/>
    </source>
</evidence>
<evidence type="ECO:0000256" key="1">
    <source>
        <dbReference type="ARBA" id="ARBA00000900"/>
    </source>
</evidence>
<dbReference type="PANTHER" id="PTHR46279">
    <property type="entry name" value="RING/U-BOX SUPERFAMILY PROTEIN"/>
    <property type="match status" value="1"/>
</dbReference>
<dbReference type="PANTHER" id="PTHR46279:SF2">
    <property type="entry name" value="RING-H2 FINGER PROTEIN ATL21A-RELATED"/>
    <property type="match status" value="1"/>
</dbReference>
<dbReference type="AlphaFoldDB" id="A0A2G9GA43"/>
<evidence type="ECO:0000256" key="7">
    <source>
        <dbReference type="ARBA" id="ARBA00022723"/>
    </source>
</evidence>
<comment type="subcellular location">
    <subcellularLocation>
        <location evidence="2">Membrane</location>
        <topology evidence="2">Single-pass membrane protein</topology>
    </subcellularLocation>
</comment>
<keyword evidence="7" id="KW-0479">Metal-binding</keyword>
<name>A0A2G9GA43_9LAMI</name>
<dbReference type="Gene3D" id="3.30.40.10">
    <property type="entry name" value="Zinc/RING finger domain, C3HC4 (zinc finger)"/>
    <property type="match status" value="1"/>
</dbReference>
<evidence type="ECO:0000256" key="6">
    <source>
        <dbReference type="ARBA" id="ARBA00022692"/>
    </source>
</evidence>
<dbReference type="InterPro" id="IPR013083">
    <property type="entry name" value="Znf_RING/FYVE/PHD"/>
</dbReference>
<dbReference type="EC" id="2.3.2.27" evidence="4"/>
<evidence type="ECO:0000256" key="9">
    <source>
        <dbReference type="ARBA" id="ARBA00022771"/>
    </source>
</evidence>
<comment type="catalytic activity">
    <reaction evidence="1">
        <text>S-ubiquitinyl-[E2 ubiquitin-conjugating enzyme]-L-cysteine + [acceptor protein]-L-lysine = [E2 ubiquitin-conjugating enzyme]-L-cysteine + N(6)-ubiquitinyl-[acceptor protein]-L-lysine.</text>
        <dbReference type="EC" id="2.3.2.27"/>
    </reaction>
</comment>
<dbReference type="InterPro" id="IPR025287">
    <property type="entry name" value="WAK_GUB"/>
</dbReference>
<evidence type="ECO:0000256" key="2">
    <source>
        <dbReference type="ARBA" id="ARBA00004167"/>
    </source>
</evidence>
<protein>
    <recommendedName>
        <fullName evidence="4">RING-type E3 ubiquitin transferase</fullName>
        <ecNumber evidence="4">2.3.2.27</ecNumber>
    </recommendedName>
</protein>
<dbReference type="GO" id="GO:0016020">
    <property type="term" value="C:membrane"/>
    <property type="evidence" value="ECO:0007669"/>
    <property type="project" value="UniProtKB-SubCell"/>
</dbReference>
<evidence type="ECO:0000256" key="13">
    <source>
        <dbReference type="ARBA" id="ARBA00023136"/>
    </source>
</evidence>
<evidence type="ECO:0000256" key="5">
    <source>
        <dbReference type="ARBA" id="ARBA00022679"/>
    </source>
</evidence>
<evidence type="ECO:0000256" key="8">
    <source>
        <dbReference type="ARBA" id="ARBA00022729"/>
    </source>
</evidence>
<dbReference type="STRING" id="429701.A0A2G9GA43"/>
<evidence type="ECO:0000256" key="11">
    <source>
        <dbReference type="ARBA" id="ARBA00022833"/>
    </source>
</evidence>
<dbReference type="GO" id="GO:0061630">
    <property type="term" value="F:ubiquitin protein ligase activity"/>
    <property type="evidence" value="ECO:0007669"/>
    <property type="project" value="UniProtKB-EC"/>
</dbReference>
<comment type="pathway">
    <text evidence="3">Protein modification; protein ubiquitination.</text>
</comment>
<dbReference type="Proteomes" id="UP000231279">
    <property type="component" value="Unassembled WGS sequence"/>
</dbReference>
<accession>A0A2G9GA43</accession>
<dbReference type="OrthoDB" id="8062037at2759"/>
<dbReference type="Pfam" id="PF13947">
    <property type="entry name" value="GUB_WAK_bind"/>
    <property type="match status" value="1"/>
</dbReference>
<dbReference type="SMART" id="SM00184">
    <property type="entry name" value="RING"/>
    <property type="match status" value="1"/>
</dbReference>
<evidence type="ECO:0000313" key="19">
    <source>
        <dbReference type="Proteomes" id="UP000231279"/>
    </source>
</evidence>
<dbReference type="GO" id="GO:0030247">
    <property type="term" value="F:polysaccharide binding"/>
    <property type="evidence" value="ECO:0007669"/>
    <property type="project" value="InterPro"/>
</dbReference>
<evidence type="ECO:0000256" key="14">
    <source>
        <dbReference type="ARBA" id="ARBA00024209"/>
    </source>
</evidence>
<dbReference type="InterPro" id="IPR046948">
    <property type="entry name" value="ATL20-22-like"/>
</dbReference>
<keyword evidence="5" id="KW-0808">Transferase</keyword>
<proteinExistence type="inferred from homology"/>
<evidence type="ECO:0000256" key="12">
    <source>
        <dbReference type="ARBA" id="ARBA00022989"/>
    </source>
</evidence>
<keyword evidence="8" id="KW-0732">Signal</keyword>
<keyword evidence="11" id="KW-0862">Zinc</keyword>
<keyword evidence="12 16" id="KW-1133">Transmembrane helix</keyword>
<comment type="caution">
    <text evidence="18">The sequence shown here is derived from an EMBL/GenBank/DDBJ whole genome shotgun (WGS) entry which is preliminary data.</text>
</comment>
<keyword evidence="9 15" id="KW-0863">Zinc-finger</keyword>
<gene>
    <name evidence="18" type="ORF">CDL12_25319</name>
</gene>
<keyword evidence="19" id="KW-1185">Reference proteome</keyword>
<keyword evidence="6 16" id="KW-0812">Transmembrane</keyword>
<feature type="transmembrane region" description="Helical" evidence="16">
    <location>
        <begin position="20"/>
        <end position="37"/>
    </location>
</feature>
<keyword evidence="10" id="KW-0833">Ubl conjugation pathway</keyword>
<evidence type="ECO:0000256" key="16">
    <source>
        <dbReference type="SAM" id="Phobius"/>
    </source>
</evidence>
<comment type="similarity">
    <text evidence="14">Belongs to the RING-type zinc finger family. ATL subfamily.</text>
</comment>
<dbReference type="SUPFAM" id="SSF57850">
    <property type="entry name" value="RING/U-box"/>
    <property type="match status" value="1"/>
</dbReference>
<dbReference type="Pfam" id="PF13639">
    <property type="entry name" value="zf-RING_2"/>
    <property type="match status" value="1"/>
</dbReference>
<sequence>MQILVSLKSFSYTINFPSGIMNAIVEQILLFLFFINFPKTILSKNSCPSSSCGIGVFSYVPIRYPFKLQTDSSPKHCQDYIILRCSNQSRALINLPSSGEFYVTDIDYYTQKIYLSDPENCLPKRFMTNFSLSSLEAFRYENYTYYLCPRKRIMFRFIEIKCLSNSTNVTIATNSGYSSELIEKTYGCRALVSSMIPVSSTFEYDLWGARGHLQLTWDVSGCKDCEEAYGAGNSEYHGEVTVRYLPHCGHYFHVECIDQWFQKNSTCPVCRTTLFE</sequence>
<evidence type="ECO:0000256" key="4">
    <source>
        <dbReference type="ARBA" id="ARBA00012483"/>
    </source>
</evidence>
<dbReference type="InterPro" id="IPR001841">
    <property type="entry name" value="Znf_RING"/>
</dbReference>
<reference evidence="19" key="1">
    <citation type="journal article" date="2018" name="Gigascience">
        <title>Genome assembly of the Pink Ipe (Handroanthus impetiginosus, Bignoniaceae), a highly valued, ecologically keystone Neotropical timber forest tree.</title>
        <authorList>
            <person name="Silva-Junior O.B."/>
            <person name="Grattapaglia D."/>
            <person name="Novaes E."/>
            <person name="Collevatti R.G."/>
        </authorList>
    </citation>
    <scope>NUCLEOTIDE SEQUENCE [LARGE SCALE GENOMIC DNA]</scope>
    <source>
        <strain evidence="19">cv. UFG-1</strain>
    </source>
</reference>
<evidence type="ECO:0000313" key="18">
    <source>
        <dbReference type="EMBL" id="PIN02174.1"/>
    </source>
</evidence>
<keyword evidence="13 16" id="KW-0472">Membrane</keyword>
<dbReference type="GO" id="GO:0008270">
    <property type="term" value="F:zinc ion binding"/>
    <property type="evidence" value="ECO:0007669"/>
    <property type="project" value="UniProtKB-KW"/>
</dbReference>
<feature type="domain" description="RING-type" evidence="17">
    <location>
        <begin position="222"/>
        <end position="271"/>
    </location>
</feature>
<evidence type="ECO:0000256" key="3">
    <source>
        <dbReference type="ARBA" id="ARBA00004906"/>
    </source>
</evidence>